<evidence type="ECO:0000256" key="1">
    <source>
        <dbReference type="SAM" id="MobiDB-lite"/>
    </source>
</evidence>
<protein>
    <submittedName>
        <fullName evidence="2">Uncharacterized protein</fullName>
    </submittedName>
</protein>
<sequence>MRFDACQRTSNRTMDFGKKQFRPQPNSSRSRQGIHSGTMFTPILARRDPLAKPPRIPQNPLATELPHEIIRPPTHLTEMD</sequence>
<dbReference type="Proteomes" id="UP000316213">
    <property type="component" value="Unassembled WGS sequence"/>
</dbReference>
<comment type="caution">
    <text evidence="2">The sequence shown here is derived from an EMBL/GenBank/DDBJ whole genome shotgun (WGS) entry which is preliminary data.</text>
</comment>
<accession>A0A5C6AUS2</accession>
<organism evidence="2 3">
    <name type="scientific">Neorhodopirellula pilleata</name>
    <dbReference type="NCBI Taxonomy" id="2714738"/>
    <lineage>
        <taxon>Bacteria</taxon>
        <taxon>Pseudomonadati</taxon>
        <taxon>Planctomycetota</taxon>
        <taxon>Planctomycetia</taxon>
        <taxon>Pirellulales</taxon>
        <taxon>Pirellulaceae</taxon>
        <taxon>Neorhodopirellula</taxon>
    </lineage>
</organism>
<evidence type="ECO:0000313" key="2">
    <source>
        <dbReference type="EMBL" id="TWU03763.1"/>
    </source>
</evidence>
<feature type="region of interest" description="Disordered" evidence="1">
    <location>
        <begin position="1"/>
        <end position="80"/>
    </location>
</feature>
<feature type="compositionally biased region" description="Polar residues" evidence="1">
    <location>
        <begin position="23"/>
        <end position="39"/>
    </location>
</feature>
<dbReference type="EMBL" id="SJPM01000001">
    <property type="protein sequence ID" value="TWU03763.1"/>
    <property type="molecule type" value="Genomic_DNA"/>
</dbReference>
<name>A0A5C6AUS2_9BACT</name>
<dbReference type="AlphaFoldDB" id="A0A5C6AUS2"/>
<keyword evidence="3" id="KW-1185">Reference proteome</keyword>
<evidence type="ECO:0000313" key="3">
    <source>
        <dbReference type="Proteomes" id="UP000316213"/>
    </source>
</evidence>
<proteinExistence type="predicted"/>
<gene>
    <name evidence="2" type="ORF">Pla100_06930</name>
</gene>
<reference evidence="2 3" key="1">
    <citation type="submission" date="2019-02" db="EMBL/GenBank/DDBJ databases">
        <title>Deep-cultivation of Planctomycetes and their phenomic and genomic characterization uncovers novel biology.</title>
        <authorList>
            <person name="Wiegand S."/>
            <person name="Jogler M."/>
            <person name="Boedeker C."/>
            <person name="Pinto D."/>
            <person name="Vollmers J."/>
            <person name="Rivas-Marin E."/>
            <person name="Kohn T."/>
            <person name="Peeters S.H."/>
            <person name="Heuer A."/>
            <person name="Rast P."/>
            <person name="Oberbeckmann S."/>
            <person name="Bunk B."/>
            <person name="Jeske O."/>
            <person name="Meyerdierks A."/>
            <person name="Storesund J.E."/>
            <person name="Kallscheuer N."/>
            <person name="Luecker S."/>
            <person name="Lage O.M."/>
            <person name="Pohl T."/>
            <person name="Merkel B.J."/>
            <person name="Hornburger P."/>
            <person name="Mueller R.-W."/>
            <person name="Bruemmer F."/>
            <person name="Labrenz M."/>
            <person name="Spormann A.M."/>
            <person name="Op Den Camp H."/>
            <person name="Overmann J."/>
            <person name="Amann R."/>
            <person name="Jetten M.S.M."/>
            <person name="Mascher T."/>
            <person name="Medema M.H."/>
            <person name="Devos D.P."/>
            <person name="Kaster A.-K."/>
            <person name="Ovreas L."/>
            <person name="Rohde M."/>
            <person name="Galperin M.Y."/>
            <person name="Jogler C."/>
        </authorList>
    </citation>
    <scope>NUCLEOTIDE SEQUENCE [LARGE SCALE GENOMIC DNA]</scope>
    <source>
        <strain evidence="2 3">Pla100</strain>
    </source>
</reference>